<name>A0ACB1KHP7_RANTA</name>
<gene>
    <name evidence="1" type="ORF">MRATA1EN22A_LOCUS30094</name>
</gene>
<protein>
    <submittedName>
        <fullName evidence="1">Uncharacterized protein</fullName>
    </submittedName>
</protein>
<evidence type="ECO:0000313" key="2">
    <source>
        <dbReference type="Proteomes" id="UP001162501"/>
    </source>
</evidence>
<reference evidence="1" key="1">
    <citation type="submission" date="2025-03" db="EMBL/GenBank/DDBJ databases">
        <authorList>
            <consortium name="ELIXIR-Norway"/>
            <consortium name="Elixir Norway"/>
        </authorList>
    </citation>
    <scope>NUCLEOTIDE SEQUENCE</scope>
</reference>
<accession>A0ACB1KHP7</accession>
<evidence type="ECO:0000313" key="1">
    <source>
        <dbReference type="EMBL" id="CAM9223551.1"/>
    </source>
</evidence>
<dbReference type="EMBL" id="CATOBB020001008">
    <property type="protein sequence ID" value="CAM9223551.1"/>
    <property type="molecule type" value="Genomic_DNA"/>
</dbReference>
<sequence length="216" mass="23296">MEEPHFIESMASTQAPASPAPWPSAHSVPLGEAERGRTDLLTAANDSPPRLPDSPPRERGGVAGRWQGDAGGRCGPSRVQPCQQSCAEVRGHSQQNNRASRQTPGTGSQKALSGELQKDGANRVLGDLGSTSSWYRRGNQSERACAVHSWQSQRTRDGQTDGAFRDEESEAQRDDMCLGPPSPSAQGAPGQCSFHCPILFLPRCPTKKLSFRHNLL</sequence>
<comment type="caution">
    <text evidence="1">The sequence shown here is derived from an EMBL/GenBank/DDBJ whole genome shotgun (WGS) entry which is preliminary data.</text>
</comment>
<dbReference type="Proteomes" id="UP001162501">
    <property type="component" value="Unassembled WGS sequence"/>
</dbReference>
<organism evidence="1 2">
    <name type="scientific">Rangifer tarandus platyrhynchus</name>
    <name type="common">Svalbard reindeer</name>
    <dbReference type="NCBI Taxonomy" id="3082113"/>
    <lineage>
        <taxon>Eukaryota</taxon>
        <taxon>Metazoa</taxon>
        <taxon>Chordata</taxon>
        <taxon>Craniata</taxon>
        <taxon>Vertebrata</taxon>
        <taxon>Euteleostomi</taxon>
        <taxon>Mammalia</taxon>
        <taxon>Eutheria</taxon>
        <taxon>Laurasiatheria</taxon>
        <taxon>Artiodactyla</taxon>
        <taxon>Ruminantia</taxon>
        <taxon>Pecora</taxon>
        <taxon>Cervidae</taxon>
        <taxon>Odocoileinae</taxon>
        <taxon>Rangifer</taxon>
    </lineage>
</organism>
<proteinExistence type="predicted"/>